<dbReference type="PANTHER" id="PTHR43791:SF75">
    <property type="entry name" value="TRANSPORTER, PUTATIVE (AFU_ORTHOLOGUE AFUA_2G00110)-RELATED"/>
    <property type="match status" value="1"/>
</dbReference>
<evidence type="ECO:0000256" key="1">
    <source>
        <dbReference type="ARBA" id="ARBA00004141"/>
    </source>
</evidence>
<gene>
    <name evidence="7" type="ORF">Plec18167_002079</name>
</gene>
<evidence type="ECO:0000256" key="6">
    <source>
        <dbReference type="SAM" id="Phobius"/>
    </source>
</evidence>
<dbReference type="Proteomes" id="UP001583193">
    <property type="component" value="Unassembled WGS sequence"/>
</dbReference>
<proteinExistence type="predicted"/>
<feature type="transmembrane region" description="Helical" evidence="6">
    <location>
        <begin position="178"/>
        <end position="198"/>
    </location>
</feature>
<dbReference type="SUPFAM" id="SSF103473">
    <property type="entry name" value="MFS general substrate transporter"/>
    <property type="match status" value="1"/>
</dbReference>
<feature type="transmembrane region" description="Helical" evidence="6">
    <location>
        <begin position="12"/>
        <end position="35"/>
    </location>
</feature>
<feature type="transmembrane region" description="Helical" evidence="6">
    <location>
        <begin position="122"/>
        <end position="139"/>
    </location>
</feature>
<evidence type="ECO:0000256" key="3">
    <source>
        <dbReference type="ARBA" id="ARBA00022692"/>
    </source>
</evidence>
<protein>
    <recommendedName>
        <fullName evidence="9">High-affinity nicotinic acid transporter</fullName>
    </recommendedName>
</protein>
<evidence type="ECO:0000256" key="4">
    <source>
        <dbReference type="ARBA" id="ARBA00022989"/>
    </source>
</evidence>
<feature type="transmembrane region" description="Helical" evidence="6">
    <location>
        <begin position="236"/>
        <end position="262"/>
    </location>
</feature>
<evidence type="ECO:0008006" key="9">
    <source>
        <dbReference type="Google" id="ProtNLM"/>
    </source>
</evidence>
<keyword evidence="8" id="KW-1185">Reference proteome</keyword>
<name>A0ABR3Y8V4_9EURO</name>
<organism evidence="7 8">
    <name type="scientific">Paecilomyces lecythidis</name>
    <dbReference type="NCBI Taxonomy" id="3004212"/>
    <lineage>
        <taxon>Eukaryota</taxon>
        <taxon>Fungi</taxon>
        <taxon>Dikarya</taxon>
        <taxon>Ascomycota</taxon>
        <taxon>Pezizomycotina</taxon>
        <taxon>Eurotiomycetes</taxon>
        <taxon>Eurotiomycetidae</taxon>
        <taxon>Eurotiales</taxon>
        <taxon>Thermoascaceae</taxon>
        <taxon>Paecilomyces</taxon>
    </lineage>
</organism>
<evidence type="ECO:0000313" key="8">
    <source>
        <dbReference type="Proteomes" id="UP001583193"/>
    </source>
</evidence>
<feature type="transmembrane region" description="Helical" evidence="6">
    <location>
        <begin position="210"/>
        <end position="230"/>
    </location>
</feature>
<evidence type="ECO:0000256" key="2">
    <source>
        <dbReference type="ARBA" id="ARBA00022448"/>
    </source>
</evidence>
<comment type="subcellular location">
    <subcellularLocation>
        <location evidence="1">Membrane</location>
        <topology evidence="1">Multi-pass membrane protein</topology>
    </subcellularLocation>
</comment>
<reference evidence="7 8" key="1">
    <citation type="journal article" date="2024" name="IMA Fungus">
        <title>IMA Genome - F19 : A genome assembly and annotation guide to empower mycologists, including annotated draft genome sequences of Ceratocystis pirilliformis, Diaporthe australafricana, Fusarium ophioides, Paecilomyces lecythidis, and Sporothrix stenoceras.</title>
        <authorList>
            <person name="Aylward J."/>
            <person name="Wilson A.M."/>
            <person name="Visagie C.M."/>
            <person name="Spraker J."/>
            <person name="Barnes I."/>
            <person name="Buitendag C."/>
            <person name="Ceriani C."/>
            <person name="Del Mar Angel L."/>
            <person name="du Plessis D."/>
            <person name="Fuchs T."/>
            <person name="Gasser K."/>
            <person name="Kramer D."/>
            <person name="Li W."/>
            <person name="Munsamy K."/>
            <person name="Piso A."/>
            <person name="Price J.L."/>
            <person name="Sonnekus B."/>
            <person name="Thomas C."/>
            <person name="van der Nest A."/>
            <person name="van Dijk A."/>
            <person name="van Heerden A."/>
            <person name="van Vuuren N."/>
            <person name="Yilmaz N."/>
            <person name="Duong T.A."/>
            <person name="van der Merwe N.A."/>
            <person name="Wingfield M.J."/>
            <person name="Wingfield B.D."/>
        </authorList>
    </citation>
    <scope>NUCLEOTIDE SEQUENCE [LARGE SCALE GENOMIC DNA]</scope>
    <source>
        <strain evidence="7 8">CMW 18167</strain>
    </source>
</reference>
<keyword evidence="2" id="KW-0813">Transport</keyword>
<evidence type="ECO:0000256" key="5">
    <source>
        <dbReference type="ARBA" id="ARBA00023136"/>
    </source>
</evidence>
<keyword evidence="3 6" id="KW-0812">Transmembrane</keyword>
<dbReference type="EMBL" id="JAVDPF010000004">
    <property type="protein sequence ID" value="KAL1884489.1"/>
    <property type="molecule type" value="Genomic_DNA"/>
</dbReference>
<dbReference type="Gene3D" id="1.20.1250.20">
    <property type="entry name" value="MFS general substrate transporter like domains"/>
    <property type="match status" value="1"/>
</dbReference>
<dbReference type="InterPro" id="IPR036259">
    <property type="entry name" value="MFS_trans_sf"/>
</dbReference>
<accession>A0ABR3Y8V4</accession>
<sequence length="298" mass="32859">MAYGITRIGEGAWRYLLIIEGAPTVLFSIIVFSFLPDSPGNAKFLNEDEQTHAVERLQMVDRTTRNELDWRQVLSALMDYKNYIHMLIHFCCNYSFAGLSNFLPTIIRDMGYDSVNAQGLTAPPYLASFLCCVGAAILSDRLEKRGFIVCFFATIGTVGYLILTIVRDESAMAARYAGVWLATCGIFPALAINMTWLLSNQGGDSKRGAGMAILAIFGQCSSFISSVIFSDQDSPFYVRGCAVGCVFTGLIVILALGLHFALKYQNMKKDRLYGPPDPSARVDVTTGGDNAQDFRYMT</sequence>
<keyword evidence="4 6" id="KW-1133">Transmembrane helix</keyword>
<feature type="transmembrane region" description="Helical" evidence="6">
    <location>
        <begin position="146"/>
        <end position="166"/>
    </location>
</feature>
<dbReference type="PANTHER" id="PTHR43791">
    <property type="entry name" value="PERMEASE-RELATED"/>
    <property type="match status" value="1"/>
</dbReference>
<comment type="caution">
    <text evidence="7">The sequence shown here is derived from an EMBL/GenBank/DDBJ whole genome shotgun (WGS) entry which is preliminary data.</text>
</comment>
<dbReference type="InterPro" id="IPR011701">
    <property type="entry name" value="MFS"/>
</dbReference>
<evidence type="ECO:0000313" key="7">
    <source>
        <dbReference type="EMBL" id="KAL1884489.1"/>
    </source>
</evidence>
<keyword evidence="5 6" id="KW-0472">Membrane</keyword>
<dbReference type="Pfam" id="PF07690">
    <property type="entry name" value="MFS_1"/>
    <property type="match status" value="1"/>
</dbReference>